<sequence>MLRQSDIYIIRVDLQNFLAKERAIKLKTDAPLMVAHFFRSHETAESFRWLFTCFLRAVEGKAQRTILTDQDAAMANAIASVLPETKHALCMWHLARKFAEKLGYKLGDQFHYFLKDFYKARRTSCPRQMEAKWSMLLRTNNLEDNMHMHSLYNIKGKWMVCFLRSHLFAGMTTTQLSESFNALCNGRLGSSTLLMEFVMEFDRIVKSRREARVKANYERKMRTIENHPYPLMAHGYNCFSTYAFRKFEKEVTESLAYVIVEVTNIDFENLITTSRVRLHNQDGSVDNGRVVTYQAPEQVVSCDCNEFSFSGILCRHTLRVLLRHNVTAIPERYILKRWRWDTLLFDNEGSTEVGPANILIIVAEVSGVVSEGAQVAAIAVSITVAEEDATPAPAAAFADFQHHVQHLLPFHQL</sequence>
<keyword evidence="2" id="KW-1185">Reference proteome</keyword>
<dbReference type="EMBL" id="CM047580">
    <property type="protein sequence ID" value="KAI9921845.1"/>
    <property type="molecule type" value="Genomic_DNA"/>
</dbReference>
<dbReference type="Proteomes" id="UP001163321">
    <property type="component" value="Chromosome 1"/>
</dbReference>
<evidence type="ECO:0000313" key="2">
    <source>
        <dbReference type="Proteomes" id="UP001163321"/>
    </source>
</evidence>
<name>A0ACC0WUZ6_9STRA</name>
<comment type="caution">
    <text evidence="1">The sequence shown here is derived from an EMBL/GenBank/DDBJ whole genome shotgun (WGS) entry which is preliminary data.</text>
</comment>
<protein>
    <submittedName>
        <fullName evidence="1">Uncharacterized protein</fullName>
    </submittedName>
</protein>
<evidence type="ECO:0000313" key="1">
    <source>
        <dbReference type="EMBL" id="KAI9921845.1"/>
    </source>
</evidence>
<reference evidence="1 2" key="1">
    <citation type="journal article" date="2022" name="bioRxiv">
        <title>The genome of the oomycete Peronosclerospora sorghi, a cosmopolitan pathogen of maize and sorghum, is inflated with dispersed pseudogenes.</title>
        <authorList>
            <person name="Fletcher K."/>
            <person name="Martin F."/>
            <person name="Isakeit T."/>
            <person name="Cavanaugh K."/>
            <person name="Magill C."/>
            <person name="Michelmore R."/>
        </authorList>
    </citation>
    <scope>NUCLEOTIDE SEQUENCE [LARGE SCALE GENOMIC DNA]</scope>
    <source>
        <strain evidence="1">P6</strain>
    </source>
</reference>
<proteinExistence type="predicted"/>
<gene>
    <name evidence="1" type="ORF">PsorP6_001067</name>
</gene>
<organism evidence="1 2">
    <name type="scientific">Peronosclerospora sorghi</name>
    <dbReference type="NCBI Taxonomy" id="230839"/>
    <lineage>
        <taxon>Eukaryota</taxon>
        <taxon>Sar</taxon>
        <taxon>Stramenopiles</taxon>
        <taxon>Oomycota</taxon>
        <taxon>Peronosporomycetes</taxon>
        <taxon>Peronosporales</taxon>
        <taxon>Peronosporaceae</taxon>
        <taxon>Peronosclerospora</taxon>
    </lineage>
</organism>
<accession>A0ACC0WUZ6</accession>